<evidence type="ECO:0008006" key="3">
    <source>
        <dbReference type="Google" id="ProtNLM"/>
    </source>
</evidence>
<proteinExistence type="predicted"/>
<dbReference type="OrthoDB" id="9868580at2"/>
<accession>A0A3N9X7J5</accession>
<sequence length="76" mass="9249">MAKTRTQPRLRLTLHYRPRRDTHRTIERYTCTTYELTPGWVILHNAQQHDWYRRPIQPTTTRLAIPTNRIAEITQH</sequence>
<comment type="caution">
    <text evidence="1">The sequence shown here is derived from an EMBL/GenBank/DDBJ whole genome shotgun (WGS) entry which is preliminary data.</text>
</comment>
<organism evidence="1 2">
    <name type="scientific">Micromonospora inaquosa</name>
    <dbReference type="NCBI Taxonomy" id="2203716"/>
    <lineage>
        <taxon>Bacteria</taxon>
        <taxon>Bacillati</taxon>
        <taxon>Actinomycetota</taxon>
        <taxon>Actinomycetes</taxon>
        <taxon>Micromonosporales</taxon>
        <taxon>Micromonosporaceae</taxon>
        <taxon>Micromonospora</taxon>
    </lineage>
</organism>
<gene>
    <name evidence="1" type="ORF">DLJ59_01210</name>
</gene>
<evidence type="ECO:0000313" key="1">
    <source>
        <dbReference type="EMBL" id="RQX09076.1"/>
    </source>
</evidence>
<evidence type="ECO:0000313" key="2">
    <source>
        <dbReference type="Proteomes" id="UP000282312"/>
    </source>
</evidence>
<dbReference type="AlphaFoldDB" id="A0A3N9X7J5"/>
<keyword evidence="2" id="KW-1185">Reference proteome</keyword>
<protein>
    <recommendedName>
        <fullName evidence="3">WYL domain-containing protein</fullName>
    </recommendedName>
</protein>
<dbReference type="Proteomes" id="UP000282312">
    <property type="component" value="Unassembled WGS sequence"/>
</dbReference>
<dbReference type="RefSeq" id="WP_124770672.1">
    <property type="nucleotide sequence ID" value="NZ_QGSZ01000074.1"/>
</dbReference>
<dbReference type="EMBL" id="QGSZ01000074">
    <property type="protein sequence ID" value="RQX09076.1"/>
    <property type="molecule type" value="Genomic_DNA"/>
</dbReference>
<name>A0A3N9X7J5_9ACTN</name>
<reference evidence="1 2" key="1">
    <citation type="submission" date="2018-05" db="EMBL/GenBank/DDBJ databases">
        <title>Micromonospora from Atacama Desert.</title>
        <authorList>
            <person name="Carro L."/>
            <person name="Goodfellow M."/>
            <person name="Klenk H.-P."/>
        </authorList>
    </citation>
    <scope>NUCLEOTIDE SEQUENCE [LARGE SCALE GENOMIC DNA]</scope>
    <source>
        <strain evidence="1 2">LB39</strain>
    </source>
</reference>